<name>A0A167RER5_CALVF</name>
<feature type="compositionally biased region" description="Basic and acidic residues" evidence="1">
    <location>
        <begin position="650"/>
        <end position="663"/>
    </location>
</feature>
<evidence type="ECO:0000313" key="3">
    <source>
        <dbReference type="Proteomes" id="UP000076738"/>
    </source>
</evidence>
<feature type="region of interest" description="Disordered" evidence="1">
    <location>
        <begin position="650"/>
        <end position="674"/>
    </location>
</feature>
<feature type="compositionally biased region" description="Low complexity" evidence="1">
    <location>
        <begin position="77"/>
        <end position="115"/>
    </location>
</feature>
<feature type="region of interest" description="Disordered" evidence="1">
    <location>
        <begin position="293"/>
        <end position="508"/>
    </location>
</feature>
<feature type="compositionally biased region" description="Polar residues" evidence="1">
    <location>
        <begin position="324"/>
        <end position="336"/>
    </location>
</feature>
<feature type="compositionally biased region" description="Polar residues" evidence="1">
    <location>
        <begin position="164"/>
        <end position="187"/>
    </location>
</feature>
<feature type="region of interest" description="Disordered" evidence="1">
    <location>
        <begin position="1"/>
        <end position="143"/>
    </location>
</feature>
<dbReference type="STRING" id="1330018.A0A167RER5"/>
<dbReference type="OrthoDB" id="10687538at2759"/>
<reference evidence="2 3" key="1">
    <citation type="journal article" date="2016" name="Mol. Biol. Evol.">
        <title>Comparative Genomics of Early-Diverging Mushroom-Forming Fungi Provides Insights into the Origins of Lignocellulose Decay Capabilities.</title>
        <authorList>
            <person name="Nagy L.G."/>
            <person name="Riley R."/>
            <person name="Tritt A."/>
            <person name="Adam C."/>
            <person name="Daum C."/>
            <person name="Floudas D."/>
            <person name="Sun H."/>
            <person name="Yadav J.S."/>
            <person name="Pangilinan J."/>
            <person name="Larsson K.H."/>
            <person name="Matsuura K."/>
            <person name="Barry K."/>
            <person name="Labutti K."/>
            <person name="Kuo R."/>
            <person name="Ohm R.A."/>
            <person name="Bhattacharya S.S."/>
            <person name="Shirouzu T."/>
            <person name="Yoshinaga Y."/>
            <person name="Martin F.M."/>
            <person name="Grigoriev I.V."/>
            <person name="Hibbett D.S."/>
        </authorList>
    </citation>
    <scope>NUCLEOTIDE SEQUENCE [LARGE SCALE GENOMIC DNA]</scope>
    <source>
        <strain evidence="2 3">TUFC12733</strain>
    </source>
</reference>
<feature type="compositionally biased region" description="Pro residues" evidence="1">
    <location>
        <begin position="366"/>
        <end position="378"/>
    </location>
</feature>
<feature type="compositionally biased region" description="Low complexity" evidence="1">
    <location>
        <begin position="348"/>
        <end position="365"/>
    </location>
</feature>
<feature type="compositionally biased region" description="Pro residues" evidence="1">
    <location>
        <begin position="293"/>
        <end position="306"/>
    </location>
</feature>
<proteinExistence type="predicted"/>
<keyword evidence="3" id="KW-1185">Reference proteome</keyword>
<feature type="compositionally biased region" description="Low complexity" evidence="1">
    <location>
        <begin position="34"/>
        <end position="45"/>
    </location>
</feature>
<feature type="compositionally biased region" description="Basic and acidic residues" evidence="1">
    <location>
        <begin position="563"/>
        <end position="613"/>
    </location>
</feature>
<feature type="region of interest" description="Disordered" evidence="1">
    <location>
        <begin position="156"/>
        <end position="187"/>
    </location>
</feature>
<protein>
    <submittedName>
        <fullName evidence="2">Uncharacterized protein</fullName>
    </submittedName>
</protein>
<dbReference type="Proteomes" id="UP000076738">
    <property type="component" value="Unassembled WGS sequence"/>
</dbReference>
<dbReference type="AlphaFoldDB" id="A0A167RER5"/>
<feature type="compositionally biased region" description="Pro residues" evidence="1">
    <location>
        <begin position="67"/>
        <end position="76"/>
    </location>
</feature>
<sequence>MYSSLGSKSRLVTFNPDQDESAGDYAQNNPATVPPSSSSSQQQRPISRREYARMMNLQREIANQPQPGRPPQPSPRTPLQVVGSAPGPSTPISTGSSTSFTGSTPTASTSTNITTPPTPSPVTPSHYHYPPEQDVPPDKGEREDPFHQIVTIAGHRYGPGHVRTGSNTSAMEPSPITAGSTPQSSSYTPIMYERPTNTVLVGITQDGDYYQQVDITGVNGGPRIRERILSSLGYPSDYHRDFSLYKTEWGTTPDMAKDRGAVSESKLLEQVHGAASNNKTTLKYYVEHNPGAPPLPAAGPSRPGPVPIQMVPPGTSPSHVAANSPEQLTSPTSAVSGGSPMPAQNGFLQQHPQHLQPQPRASPTHTSPPPLPPHPYLPPIHANTLPAPPNQYYVSPPPYAEAARQSHSYGPPADEKRAPTPQPPMSAPLQRAPRESSRPPPIQYQPNLPYASSPAPPPGPASGSAAHGRTVSDGRRQPPMPTSAPPNVSHAPGVPPYDGDMYAAPSGGDMYANVPQFYRPAPPIPVKMERRKVSIDGRAEALVRSPSPAALYSPGPSTGGYGRRSEEQEREALERERANEKEREKAAERERADRERQEREREDRDRAERERQRQPTPQGTYGNGQRIDSEFAPFAALMNGLIVRLQHQDDSCRQELPRPDWPHPRGLAVPLRVH</sequence>
<accession>A0A167RER5</accession>
<feature type="region of interest" description="Disordered" evidence="1">
    <location>
        <begin position="537"/>
        <end position="628"/>
    </location>
</feature>
<feature type="compositionally biased region" description="Polar residues" evidence="1">
    <location>
        <begin position="1"/>
        <end position="16"/>
    </location>
</feature>
<gene>
    <name evidence="2" type="ORF">CALVIDRAFT_214771</name>
</gene>
<dbReference type="EMBL" id="KV417268">
    <property type="protein sequence ID" value="KZP00830.1"/>
    <property type="molecule type" value="Genomic_DNA"/>
</dbReference>
<evidence type="ECO:0000313" key="2">
    <source>
        <dbReference type="EMBL" id="KZP00830.1"/>
    </source>
</evidence>
<organism evidence="2 3">
    <name type="scientific">Calocera viscosa (strain TUFC12733)</name>
    <dbReference type="NCBI Taxonomy" id="1330018"/>
    <lineage>
        <taxon>Eukaryota</taxon>
        <taxon>Fungi</taxon>
        <taxon>Dikarya</taxon>
        <taxon>Basidiomycota</taxon>
        <taxon>Agaricomycotina</taxon>
        <taxon>Dacrymycetes</taxon>
        <taxon>Dacrymycetales</taxon>
        <taxon>Dacrymycetaceae</taxon>
        <taxon>Calocera</taxon>
    </lineage>
</organism>
<evidence type="ECO:0000256" key="1">
    <source>
        <dbReference type="SAM" id="MobiDB-lite"/>
    </source>
</evidence>